<dbReference type="OrthoDB" id="9815989at2"/>
<dbReference type="Pfam" id="PF01266">
    <property type="entry name" value="DAO"/>
    <property type="match status" value="1"/>
</dbReference>
<feature type="compositionally biased region" description="Basic and acidic residues" evidence="2">
    <location>
        <begin position="425"/>
        <end position="436"/>
    </location>
</feature>
<evidence type="ECO:0000313" key="4">
    <source>
        <dbReference type="EMBL" id="KTC91789.1"/>
    </source>
</evidence>
<accession>A0A0W0T8N2</accession>
<dbReference type="SUPFAM" id="SSF51905">
    <property type="entry name" value="FAD/NAD(P)-binding domain"/>
    <property type="match status" value="1"/>
</dbReference>
<proteinExistence type="predicted"/>
<dbReference type="PATRIC" id="fig|1212489.4.peg.648"/>
<dbReference type="GO" id="GO:0016491">
    <property type="term" value="F:oxidoreductase activity"/>
    <property type="evidence" value="ECO:0007669"/>
    <property type="project" value="UniProtKB-KW"/>
</dbReference>
<dbReference type="AlphaFoldDB" id="A0A0W0T8N2"/>
<feature type="compositionally biased region" description="Polar residues" evidence="2">
    <location>
        <begin position="404"/>
        <end position="422"/>
    </location>
</feature>
<evidence type="ECO:0000256" key="2">
    <source>
        <dbReference type="SAM" id="MobiDB-lite"/>
    </source>
</evidence>
<keyword evidence="5" id="KW-1185">Reference proteome</keyword>
<dbReference type="InterPro" id="IPR006076">
    <property type="entry name" value="FAD-dep_OxRdtase"/>
</dbReference>
<dbReference type="RefSeq" id="WP_058494978.1">
    <property type="nucleotide sequence ID" value="NZ_CAAAIU010000009.1"/>
</dbReference>
<feature type="region of interest" description="Disordered" evidence="2">
    <location>
        <begin position="392"/>
        <end position="448"/>
    </location>
</feature>
<name>A0A0W0T8N2_9GAMM</name>
<dbReference type="EMBL" id="LNXY01000006">
    <property type="protein sequence ID" value="KTC91789.1"/>
    <property type="molecule type" value="Genomic_DNA"/>
</dbReference>
<reference evidence="4 5" key="1">
    <citation type="submission" date="2015-11" db="EMBL/GenBank/DDBJ databases">
        <title>Genomic analysis of 38 Legionella species identifies large and diverse effector repertoires.</title>
        <authorList>
            <person name="Burstein D."/>
            <person name="Amaro F."/>
            <person name="Zusman T."/>
            <person name="Lifshitz Z."/>
            <person name="Cohen O."/>
            <person name="Gilbert J.A."/>
            <person name="Pupko T."/>
            <person name="Shuman H.A."/>
            <person name="Segal G."/>
        </authorList>
    </citation>
    <scope>NUCLEOTIDE SEQUENCE [LARGE SCALE GENOMIC DNA]</scope>
    <source>
        <strain evidence="4 5">ATCC 700990</strain>
    </source>
</reference>
<dbReference type="InterPro" id="IPR036188">
    <property type="entry name" value="FAD/NAD-bd_sf"/>
</dbReference>
<dbReference type="Proteomes" id="UP000054736">
    <property type="component" value="Unassembled WGS sequence"/>
</dbReference>
<feature type="domain" description="FAD dependent oxidoreductase" evidence="3">
    <location>
        <begin position="3"/>
        <end position="249"/>
    </location>
</feature>
<dbReference type="Gene3D" id="3.30.9.10">
    <property type="entry name" value="D-Amino Acid Oxidase, subunit A, domain 2"/>
    <property type="match status" value="1"/>
</dbReference>
<comment type="caution">
    <text evidence="4">The sequence shown here is derived from an EMBL/GenBank/DDBJ whole genome shotgun (WGS) entry which is preliminary data.</text>
</comment>
<gene>
    <name evidence="4" type="ORF">Ldro_0623</name>
</gene>
<keyword evidence="1" id="KW-0560">Oxidoreductase</keyword>
<protein>
    <recommendedName>
        <fullName evidence="3">FAD dependent oxidoreductase domain-containing protein</fullName>
    </recommendedName>
</protein>
<dbReference type="Gene3D" id="3.50.50.60">
    <property type="entry name" value="FAD/NAD(P)-binding domain"/>
    <property type="match status" value="1"/>
</dbReference>
<sequence>MEIGIVGGGWYGCHIALVLSKLGHKVTIFEKNDDIFDGVSGKFGIRLHKGPHYPRSDSTRQYCRETFDKFCATYPELIIDHEYSVYALGELDADGNPPKVDTETFMQVCHESIECKEVNRDEFGYEQMHVAMSIDEPSVALGERLRSVFKEKLKDAGVTIKCGYRVENLIRNEDKTILISEDGIECEFDQIINSTGYQSLISPEIKEDFPIEMEVVYQPCLALSFKDLQPGNKPFSFIVMDGWFPCLMPYVNTDNYDNTYILTHGSYTIMASCPTPEEAHAILNSVSNEFIETKVKPPAVREMCRFWPEFADRFKYLGWEGAVLAKLVTKREFRSAVTFEYKGTINIIPGKINNIFDAEEEVIALLEKRNCISHKGITYVSKGVLDNSRGEISEKPALGEPNTGKLNTWRASSDYTIRSAPQSLFKEKSGSKEQKGLDSQSQTNPNLN</sequence>
<evidence type="ECO:0000313" key="5">
    <source>
        <dbReference type="Proteomes" id="UP000054736"/>
    </source>
</evidence>
<feature type="compositionally biased region" description="Polar residues" evidence="2">
    <location>
        <begin position="437"/>
        <end position="448"/>
    </location>
</feature>
<dbReference type="STRING" id="1212489.Ldro_0623"/>
<evidence type="ECO:0000259" key="3">
    <source>
        <dbReference type="Pfam" id="PF01266"/>
    </source>
</evidence>
<evidence type="ECO:0000256" key="1">
    <source>
        <dbReference type="ARBA" id="ARBA00023002"/>
    </source>
</evidence>
<organism evidence="4 5">
    <name type="scientific">Legionella drozanskii LLAP-1</name>
    <dbReference type="NCBI Taxonomy" id="1212489"/>
    <lineage>
        <taxon>Bacteria</taxon>
        <taxon>Pseudomonadati</taxon>
        <taxon>Pseudomonadota</taxon>
        <taxon>Gammaproteobacteria</taxon>
        <taxon>Legionellales</taxon>
        <taxon>Legionellaceae</taxon>
        <taxon>Legionella</taxon>
    </lineage>
</organism>